<dbReference type="AlphaFoldDB" id="A0A1Y3LEM0"/>
<gene>
    <name evidence="1" type="ORF">B8W72_06485</name>
</gene>
<dbReference type="EMBL" id="NFSB01000062">
    <property type="protein sequence ID" value="OUM36456.1"/>
    <property type="molecule type" value="Genomic_DNA"/>
</dbReference>
<proteinExistence type="predicted"/>
<sequence length="70" mass="7235">MPRKGCQAAPATSAAKLKSWGCFAALSRHKVAPTGGAQVTRGRAGLQDQVSDTSLGVATFTEAFFSCTTM</sequence>
<dbReference type="Proteomes" id="UP000196082">
    <property type="component" value="Unassembled WGS sequence"/>
</dbReference>
<evidence type="ECO:0000313" key="2">
    <source>
        <dbReference type="Proteomes" id="UP000196082"/>
    </source>
</evidence>
<accession>A0A1Y3LEM0</accession>
<protein>
    <submittedName>
        <fullName evidence="1">Uncharacterized protein</fullName>
    </submittedName>
</protein>
<evidence type="ECO:0000313" key="1">
    <source>
        <dbReference type="EMBL" id="OUM36456.1"/>
    </source>
</evidence>
<name>A0A1Y3LEM0_PSEPU</name>
<organism evidence="1 2">
    <name type="scientific">Pseudomonas putida</name>
    <name type="common">Arthrobacter siderocapsulatus</name>
    <dbReference type="NCBI Taxonomy" id="303"/>
    <lineage>
        <taxon>Bacteria</taxon>
        <taxon>Pseudomonadati</taxon>
        <taxon>Pseudomonadota</taxon>
        <taxon>Gammaproteobacteria</taxon>
        <taxon>Pseudomonadales</taxon>
        <taxon>Pseudomonadaceae</taxon>
        <taxon>Pseudomonas</taxon>
    </lineage>
</organism>
<reference evidence="1 2" key="1">
    <citation type="submission" date="2017-05" db="EMBL/GenBank/DDBJ databases">
        <title>Whole genome sequence of Pseudomonas putida isolate 1312 commercialized as a biostimulant.</title>
        <authorList>
            <person name="Crovadore J."/>
            <person name="Blanc P."/>
            <person name="Chablais R."/>
            <person name="Cochard B."/>
            <person name="Grizard D."/>
            <person name="Lefort F."/>
        </authorList>
    </citation>
    <scope>NUCLEOTIDE SEQUENCE [LARGE SCALE GENOMIC DNA]</scope>
    <source>
        <strain evidence="1 2">1312</strain>
    </source>
</reference>
<comment type="caution">
    <text evidence="1">The sequence shown here is derived from an EMBL/GenBank/DDBJ whole genome shotgun (WGS) entry which is preliminary data.</text>
</comment>